<reference evidence="2" key="1">
    <citation type="submission" date="2020-05" db="EMBL/GenBank/DDBJ databases">
        <authorList>
            <person name="Chiriac C."/>
            <person name="Salcher M."/>
            <person name="Ghai R."/>
            <person name="Kavagutti S V."/>
        </authorList>
    </citation>
    <scope>NUCLEOTIDE SEQUENCE</scope>
</reference>
<dbReference type="EMBL" id="CAEZWC010000009">
    <property type="protein sequence ID" value="CAB4642284.1"/>
    <property type="molecule type" value="Genomic_DNA"/>
</dbReference>
<sequence>MSIFVTTINKGCPDFICFTIYSSPAPISSSAGKQRIMLSVESIFSLTIEFNLVPRAVFGLCIPGVSTNIIW</sequence>
<evidence type="ECO:0000313" key="1">
    <source>
        <dbReference type="EMBL" id="CAB4587194.1"/>
    </source>
</evidence>
<dbReference type="AlphaFoldDB" id="A0A6J6K1A1"/>
<protein>
    <submittedName>
        <fullName evidence="2">Unannotated protein</fullName>
    </submittedName>
</protein>
<accession>A0A6J6K1A1</accession>
<evidence type="ECO:0000313" key="2">
    <source>
        <dbReference type="EMBL" id="CAB4642284.1"/>
    </source>
</evidence>
<organism evidence="2">
    <name type="scientific">freshwater metagenome</name>
    <dbReference type="NCBI Taxonomy" id="449393"/>
    <lineage>
        <taxon>unclassified sequences</taxon>
        <taxon>metagenomes</taxon>
        <taxon>ecological metagenomes</taxon>
    </lineage>
</organism>
<gene>
    <name evidence="1" type="ORF">UFOPK1798_00197</name>
    <name evidence="2" type="ORF">UFOPK2179_00234</name>
</gene>
<proteinExistence type="predicted"/>
<name>A0A6J6K1A1_9ZZZZ</name>
<dbReference type="EMBL" id="CAEZUH010000009">
    <property type="protein sequence ID" value="CAB4587194.1"/>
    <property type="molecule type" value="Genomic_DNA"/>
</dbReference>